<keyword evidence="3" id="KW-1185">Reference proteome</keyword>
<reference evidence="2 3" key="1">
    <citation type="submission" date="2019-03" db="EMBL/GenBank/DDBJ databases">
        <title>Genomics of glacier-inhabiting Cryobacterium strains.</title>
        <authorList>
            <person name="Liu Q."/>
            <person name="Xin Y.-H."/>
        </authorList>
    </citation>
    <scope>NUCLEOTIDE SEQUENCE [LARGE SCALE GENOMIC DNA]</scope>
    <source>
        <strain evidence="2 3">MDT1-3</strain>
    </source>
</reference>
<proteinExistence type="predicted"/>
<accession>A0A4R8WIC0</accession>
<comment type="caution">
    <text evidence="2">The sequence shown here is derived from an EMBL/GenBank/DDBJ whole genome shotgun (WGS) entry which is preliminary data.</text>
</comment>
<protein>
    <submittedName>
        <fullName evidence="2">Alpha/beta fold hydrolase</fullName>
    </submittedName>
</protein>
<dbReference type="EMBL" id="SOFP01000075">
    <property type="protein sequence ID" value="TFC10454.1"/>
    <property type="molecule type" value="Genomic_DNA"/>
</dbReference>
<sequence length="131" mass="14093">MDLTRERPSGIVAHSLLPSRRRRPGVDITTLLRRLDVPAVIIGNSMGAGAAVIVAAEDPDLIDGLVLLGPFVRQPPSSTAFSRLFLRFLMARPWAAAAAWKAYLPRLYAGARPTGFAAYLDTVIGSVKRPG</sequence>
<keyword evidence="2" id="KW-0378">Hydrolase</keyword>
<name>A0A4R8WIC0_9MICO</name>
<dbReference type="SUPFAM" id="SSF53474">
    <property type="entry name" value="alpha/beta-Hydrolases"/>
    <property type="match status" value="1"/>
</dbReference>
<dbReference type="Proteomes" id="UP000298412">
    <property type="component" value="Unassembled WGS sequence"/>
</dbReference>
<dbReference type="InterPro" id="IPR029058">
    <property type="entry name" value="AB_hydrolase_fold"/>
</dbReference>
<evidence type="ECO:0000313" key="3">
    <source>
        <dbReference type="Proteomes" id="UP000298412"/>
    </source>
</evidence>
<dbReference type="Pfam" id="PF12146">
    <property type="entry name" value="Hydrolase_4"/>
    <property type="match status" value="1"/>
</dbReference>
<dbReference type="Gene3D" id="3.40.50.1820">
    <property type="entry name" value="alpha/beta hydrolase"/>
    <property type="match status" value="1"/>
</dbReference>
<evidence type="ECO:0000259" key="1">
    <source>
        <dbReference type="Pfam" id="PF12146"/>
    </source>
</evidence>
<organism evidence="2 3">
    <name type="scientific">Cryobacterium algoritolerans</name>
    <dbReference type="NCBI Taxonomy" id="1259184"/>
    <lineage>
        <taxon>Bacteria</taxon>
        <taxon>Bacillati</taxon>
        <taxon>Actinomycetota</taxon>
        <taxon>Actinomycetes</taxon>
        <taxon>Micrococcales</taxon>
        <taxon>Microbacteriaceae</taxon>
        <taxon>Cryobacterium</taxon>
    </lineage>
</organism>
<dbReference type="InterPro" id="IPR022742">
    <property type="entry name" value="Hydrolase_4"/>
</dbReference>
<dbReference type="GO" id="GO:0016787">
    <property type="term" value="F:hydrolase activity"/>
    <property type="evidence" value="ECO:0007669"/>
    <property type="project" value="UniProtKB-KW"/>
</dbReference>
<feature type="domain" description="Serine aminopeptidase S33" evidence="1">
    <location>
        <begin position="36"/>
        <end position="89"/>
    </location>
</feature>
<gene>
    <name evidence="2" type="ORF">E3O19_15775</name>
</gene>
<dbReference type="AlphaFoldDB" id="A0A4R8WIC0"/>
<dbReference type="OrthoDB" id="3771266at2"/>
<evidence type="ECO:0000313" key="2">
    <source>
        <dbReference type="EMBL" id="TFC10454.1"/>
    </source>
</evidence>